<keyword evidence="1 3" id="KW-0560">Oxidoreductase</keyword>
<dbReference type="Proteomes" id="UP000064921">
    <property type="component" value="Chromosome"/>
</dbReference>
<sequence length="315" mass="33861">MTGIVIFDSEAAYYARHLSEQFPSLSITATGDLEEAIAAAADARVLIGLAPYLQDRLLAAAPRLEWVQALTTGVDNLLGNPKMKGAALTSCGGIHGPQMSELAILMMLAGIRRFPAMLDNQRQGRWERWKQPLLSGRTVCIVGLGAIAETLAGICRAFGMTVTGVSSGRSEVPGFARIYRREELPQAAHEADFLVILVPHSPQTHHIIDAQVLGAMRPDAWLINIARGGCVDEDALLEVLRSGKIAGAGLDVFAAEPLPPESPFWSMPNVIVTPHIGGFSATYHEQALPVVARNMADWLRGGVSALTGRLDKRDN</sequence>
<dbReference type="Gene3D" id="3.40.50.720">
    <property type="entry name" value="NAD(P)-binding Rossmann-like Domain"/>
    <property type="match status" value="2"/>
</dbReference>
<dbReference type="InterPro" id="IPR006139">
    <property type="entry name" value="D-isomer_2_OHA_DH_cat_dom"/>
</dbReference>
<dbReference type="GO" id="GO:0005829">
    <property type="term" value="C:cytosol"/>
    <property type="evidence" value="ECO:0007669"/>
    <property type="project" value="TreeGrafter"/>
</dbReference>
<dbReference type="GO" id="GO:0016618">
    <property type="term" value="F:hydroxypyruvate reductase [NAD(P)H] activity"/>
    <property type="evidence" value="ECO:0007669"/>
    <property type="project" value="TreeGrafter"/>
</dbReference>
<comment type="similarity">
    <text evidence="3">Belongs to the D-isomer specific 2-hydroxyacid dehydrogenase family.</text>
</comment>
<reference evidence="6 7" key="1">
    <citation type="submission" date="2015-10" db="EMBL/GenBank/DDBJ databases">
        <title>The world's first case of liver abscess caused by Pannonibacter phragmitetus.</title>
        <authorList>
            <person name="Ming D."/>
            <person name="Wang M."/>
            <person name="Zhou Y."/>
            <person name="Jiang T."/>
            <person name="Hu S."/>
        </authorList>
    </citation>
    <scope>NUCLEOTIDE SEQUENCE [LARGE SCALE GENOMIC DNA]</scope>
    <source>
        <strain evidence="6 7">31801</strain>
    </source>
</reference>
<evidence type="ECO:0000259" key="5">
    <source>
        <dbReference type="Pfam" id="PF02826"/>
    </source>
</evidence>
<keyword evidence="2" id="KW-0520">NAD</keyword>
<dbReference type="PANTHER" id="PTHR10996:SF178">
    <property type="entry name" value="2-HYDROXYACID DEHYDROGENASE YGL185C-RELATED"/>
    <property type="match status" value="1"/>
</dbReference>
<dbReference type="InterPro" id="IPR036291">
    <property type="entry name" value="NAD(P)-bd_dom_sf"/>
</dbReference>
<proteinExistence type="inferred from homology"/>
<dbReference type="InterPro" id="IPR006140">
    <property type="entry name" value="D-isomer_DH_NAD-bd"/>
</dbReference>
<accession>A0A0U3PWA1</accession>
<dbReference type="STRING" id="121719.APZ00_16695"/>
<dbReference type="RefSeq" id="WP_058899590.1">
    <property type="nucleotide sequence ID" value="NZ_CP013068.1"/>
</dbReference>
<dbReference type="KEGG" id="pphr:APZ00_16695"/>
<dbReference type="InterPro" id="IPR050223">
    <property type="entry name" value="D-isomer_2-hydroxyacid_DH"/>
</dbReference>
<feature type="domain" description="D-isomer specific 2-hydroxyacid dehydrogenase NAD-binding" evidence="5">
    <location>
        <begin position="105"/>
        <end position="277"/>
    </location>
</feature>
<dbReference type="Pfam" id="PF00389">
    <property type="entry name" value="2-Hacid_dh"/>
    <property type="match status" value="1"/>
</dbReference>
<dbReference type="PANTHER" id="PTHR10996">
    <property type="entry name" value="2-HYDROXYACID DEHYDROGENASE-RELATED"/>
    <property type="match status" value="1"/>
</dbReference>
<evidence type="ECO:0000313" key="7">
    <source>
        <dbReference type="Proteomes" id="UP000064921"/>
    </source>
</evidence>
<dbReference type="SUPFAM" id="SSF51735">
    <property type="entry name" value="NAD(P)-binding Rossmann-fold domains"/>
    <property type="match status" value="1"/>
</dbReference>
<dbReference type="CDD" id="cd05300">
    <property type="entry name" value="2-Hacid_dh_1"/>
    <property type="match status" value="1"/>
</dbReference>
<keyword evidence="7" id="KW-1185">Reference proteome</keyword>
<dbReference type="GO" id="GO:0030267">
    <property type="term" value="F:glyoxylate reductase (NADPH) activity"/>
    <property type="evidence" value="ECO:0007669"/>
    <property type="project" value="TreeGrafter"/>
</dbReference>
<name>A0A0U3PWA1_9HYPH</name>
<dbReference type="SUPFAM" id="SSF52283">
    <property type="entry name" value="Formate/glycerate dehydrogenase catalytic domain-like"/>
    <property type="match status" value="1"/>
</dbReference>
<dbReference type="AlphaFoldDB" id="A0A0U3PWA1"/>
<organism evidence="6 7">
    <name type="scientific">Pannonibacter phragmitetus</name>
    <dbReference type="NCBI Taxonomy" id="121719"/>
    <lineage>
        <taxon>Bacteria</taxon>
        <taxon>Pseudomonadati</taxon>
        <taxon>Pseudomonadota</taxon>
        <taxon>Alphaproteobacteria</taxon>
        <taxon>Hyphomicrobiales</taxon>
        <taxon>Stappiaceae</taxon>
        <taxon>Pannonibacter</taxon>
    </lineage>
</organism>
<dbReference type="Pfam" id="PF02826">
    <property type="entry name" value="2-Hacid_dh_C"/>
    <property type="match status" value="1"/>
</dbReference>
<evidence type="ECO:0000256" key="3">
    <source>
        <dbReference type="RuleBase" id="RU003719"/>
    </source>
</evidence>
<feature type="domain" description="D-isomer specific 2-hydroxyacid dehydrogenase catalytic" evidence="4">
    <location>
        <begin position="5"/>
        <end position="302"/>
    </location>
</feature>
<gene>
    <name evidence="6" type="ORF">APZ00_16695</name>
</gene>
<evidence type="ECO:0000313" key="6">
    <source>
        <dbReference type="EMBL" id="ALV28500.1"/>
    </source>
</evidence>
<evidence type="ECO:0000256" key="1">
    <source>
        <dbReference type="ARBA" id="ARBA00023002"/>
    </source>
</evidence>
<dbReference type="EMBL" id="CP013068">
    <property type="protein sequence ID" value="ALV28500.1"/>
    <property type="molecule type" value="Genomic_DNA"/>
</dbReference>
<protein>
    <submittedName>
        <fullName evidence="6">Uncharacterized protein</fullName>
    </submittedName>
</protein>
<evidence type="ECO:0000256" key="2">
    <source>
        <dbReference type="ARBA" id="ARBA00023027"/>
    </source>
</evidence>
<dbReference type="GO" id="GO:0051287">
    <property type="term" value="F:NAD binding"/>
    <property type="evidence" value="ECO:0007669"/>
    <property type="project" value="InterPro"/>
</dbReference>
<evidence type="ECO:0000259" key="4">
    <source>
        <dbReference type="Pfam" id="PF00389"/>
    </source>
</evidence>